<dbReference type="AlphaFoldDB" id="A0A2A6J9Y0"/>
<dbReference type="InterPro" id="IPR029068">
    <property type="entry name" value="Glyas_Bleomycin-R_OHBP_Dase"/>
</dbReference>
<organism evidence="2 3">
    <name type="scientific">Rhizobium chutanense</name>
    <dbReference type="NCBI Taxonomy" id="2035448"/>
    <lineage>
        <taxon>Bacteria</taxon>
        <taxon>Pseudomonadati</taxon>
        <taxon>Pseudomonadota</taxon>
        <taxon>Alphaproteobacteria</taxon>
        <taxon>Hyphomicrobiales</taxon>
        <taxon>Rhizobiaceae</taxon>
        <taxon>Rhizobium/Agrobacterium group</taxon>
        <taxon>Rhizobium</taxon>
    </lineage>
</organism>
<evidence type="ECO:0000313" key="2">
    <source>
        <dbReference type="EMBL" id="PDT03009.1"/>
    </source>
</evidence>
<sequence>MLHHASLGVFDIERSAAFYDAALAALGYVRVWDDIRPGQTGQAVGYGPPGGGDKLAIKHRPEGQCPPGPGFHLAFAAPSRAAVDRFHAAAIAHGGRDNGDPGLRPHYGEHYYAAFVIDPDGHALEAVINLPEP</sequence>
<dbReference type="EMBL" id="NWSV01000010">
    <property type="protein sequence ID" value="PDT03009.1"/>
    <property type="molecule type" value="Genomic_DNA"/>
</dbReference>
<dbReference type="InterPro" id="IPR004360">
    <property type="entry name" value="Glyas_Fos-R_dOase_dom"/>
</dbReference>
<comment type="caution">
    <text evidence="2">The sequence shown here is derived from an EMBL/GenBank/DDBJ whole genome shotgun (WGS) entry which is preliminary data.</text>
</comment>
<dbReference type="PROSITE" id="PS51819">
    <property type="entry name" value="VOC"/>
    <property type="match status" value="1"/>
</dbReference>
<keyword evidence="2" id="KW-0223">Dioxygenase</keyword>
<keyword evidence="2" id="KW-0560">Oxidoreductase</keyword>
<dbReference type="SUPFAM" id="SSF54593">
    <property type="entry name" value="Glyoxalase/Bleomycin resistance protein/Dihydroxybiphenyl dioxygenase"/>
    <property type="match status" value="1"/>
</dbReference>
<dbReference type="GO" id="GO:0051213">
    <property type="term" value="F:dioxygenase activity"/>
    <property type="evidence" value="ECO:0007669"/>
    <property type="project" value="UniProtKB-KW"/>
</dbReference>
<dbReference type="Gene3D" id="3.10.180.10">
    <property type="entry name" value="2,3-Dihydroxybiphenyl 1,2-Dioxygenase, domain 1"/>
    <property type="match status" value="1"/>
</dbReference>
<evidence type="ECO:0000259" key="1">
    <source>
        <dbReference type="PROSITE" id="PS51819"/>
    </source>
</evidence>
<reference evidence="2 3" key="1">
    <citation type="submission" date="2017-09" db="EMBL/GenBank/DDBJ databases">
        <title>Comparative genomics of rhizobia isolated from Phaseolus vulgaris in China.</title>
        <authorList>
            <person name="Tong W."/>
        </authorList>
    </citation>
    <scope>NUCLEOTIDE SEQUENCE [LARGE SCALE GENOMIC DNA]</scope>
    <source>
        <strain evidence="2 3">C5</strain>
    </source>
</reference>
<evidence type="ECO:0000313" key="3">
    <source>
        <dbReference type="Proteomes" id="UP000220768"/>
    </source>
</evidence>
<dbReference type="Pfam" id="PF00903">
    <property type="entry name" value="Glyoxalase"/>
    <property type="match status" value="1"/>
</dbReference>
<dbReference type="PANTHER" id="PTHR35006">
    <property type="entry name" value="GLYOXALASE FAMILY PROTEIN (AFU_ORTHOLOGUE AFUA_5G14830)"/>
    <property type="match status" value="1"/>
</dbReference>
<name>A0A2A6J9Y0_9HYPH</name>
<dbReference type="InterPro" id="IPR037523">
    <property type="entry name" value="VOC_core"/>
</dbReference>
<proteinExistence type="predicted"/>
<gene>
    <name evidence="2" type="ORF">CO666_17635</name>
</gene>
<dbReference type="Proteomes" id="UP000220768">
    <property type="component" value="Unassembled WGS sequence"/>
</dbReference>
<dbReference type="CDD" id="cd07262">
    <property type="entry name" value="VOC_like"/>
    <property type="match status" value="1"/>
</dbReference>
<dbReference type="PANTHER" id="PTHR35006:SF4">
    <property type="entry name" value="BLR7706 PROTEIN"/>
    <property type="match status" value="1"/>
</dbReference>
<keyword evidence="3" id="KW-1185">Reference proteome</keyword>
<protein>
    <submittedName>
        <fullName evidence="2">Glyoxalase/bleomycin resistance/extradiol dioxygenase family protein</fullName>
    </submittedName>
</protein>
<dbReference type="RefSeq" id="WP_097613409.1">
    <property type="nucleotide sequence ID" value="NZ_NWSV01000010.1"/>
</dbReference>
<feature type="domain" description="VOC" evidence="1">
    <location>
        <begin position="1"/>
        <end position="129"/>
    </location>
</feature>
<accession>A0A2A6J9Y0</accession>